<name>A0ABM8BGE6_9LACO</name>
<gene>
    <name evidence="1" type="ORF">KIM322_06020</name>
</gene>
<proteinExistence type="predicted"/>
<evidence type="ECO:0008006" key="3">
    <source>
        <dbReference type="Google" id="ProtNLM"/>
    </source>
</evidence>
<dbReference type="Proteomes" id="UP001321741">
    <property type="component" value="Chromosome"/>
</dbReference>
<evidence type="ECO:0000313" key="1">
    <source>
        <dbReference type="EMBL" id="BDR60341.1"/>
    </source>
</evidence>
<protein>
    <recommendedName>
        <fullName evidence="3">Transposase</fullName>
    </recommendedName>
</protein>
<reference evidence="1 2" key="1">
    <citation type="journal article" date="2023" name="Microbiol. Spectr.">
        <title>Symbiosis of Carpenter Bees with Uncharacterized Lactic Acid Bacteria Showing NAD Auxotrophy.</title>
        <authorList>
            <person name="Kawasaki S."/>
            <person name="Ozawa K."/>
            <person name="Mori T."/>
            <person name="Yamamoto A."/>
            <person name="Ito M."/>
            <person name="Ohkuma M."/>
            <person name="Sakamoto M."/>
            <person name="Matsutani M."/>
        </authorList>
    </citation>
    <scope>NUCLEOTIDE SEQUENCE [LARGE SCALE GENOMIC DNA]</scope>
    <source>
        <strain evidence="1 2">Kim32-2</strain>
    </source>
</reference>
<organism evidence="1 2">
    <name type="scientific">Lactobacillus xylocopicola</name>
    <dbReference type="NCBI Taxonomy" id="2976676"/>
    <lineage>
        <taxon>Bacteria</taxon>
        <taxon>Bacillati</taxon>
        <taxon>Bacillota</taxon>
        <taxon>Bacilli</taxon>
        <taxon>Lactobacillales</taxon>
        <taxon>Lactobacillaceae</taxon>
        <taxon>Lactobacillus</taxon>
    </lineage>
</organism>
<sequence>METVRVFLKHDLGIFAIRSGRRKTDLLADKVDHLTTVNVERTTENIAFAENVTWCVGKAIQACSIKSRKILTGVYLLDQLNKTVMKEIGYGQSRYWELKQIALDEFMENFAAYQKEIGLEPYIKLVK</sequence>
<evidence type="ECO:0000313" key="2">
    <source>
        <dbReference type="Proteomes" id="UP001321741"/>
    </source>
</evidence>
<dbReference type="RefSeq" id="WP_317638047.1">
    <property type="nucleotide sequence ID" value="NZ_AP026803.1"/>
</dbReference>
<accession>A0ABM8BGE6</accession>
<dbReference type="EMBL" id="AP026803">
    <property type="protein sequence ID" value="BDR60341.1"/>
    <property type="molecule type" value="Genomic_DNA"/>
</dbReference>
<keyword evidence="2" id="KW-1185">Reference proteome</keyword>